<dbReference type="AlphaFoldDB" id="A0A0J6VTK9"/>
<protein>
    <submittedName>
        <fullName evidence="3">Uncharacterized protein</fullName>
    </submittedName>
</protein>
<feature type="compositionally biased region" description="Pro residues" evidence="1">
    <location>
        <begin position="149"/>
        <end position="158"/>
    </location>
</feature>
<feature type="signal peptide" evidence="2">
    <location>
        <begin position="1"/>
        <end position="23"/>
    </location>
</feature>
<evidence type="ECO:0000256" key="2">
    <source>
        <dbReference type="SAM" id="SignalP"/>
    </source>
</evidence>
<evidence type="ECO:0000313" key="3">
    <source>
        <dbReference type="EMBL" id="KMO42586.1"/>
    </source>
</evidence>
<keyword evidence="2" id="KW-0732">Signal</keyword>
<gene>
    <name evidence="3" type="ORF">VQ02_02630</name>
</gene>
<dbReference type="OrthoDB" id="7999951at2"/>
<name>A0A0J6VTK9_9HYPH</name>
<accession>A0A0J6VTK9</accession>
<dbReference type="EMBL" id="LABY01000017">
    <property type="protein sequence ID" value="KMO42586.1"/>
    <property type="molecule type" value="Genomic_DNA"/>
</dbReference>
<feature type="region of interest" description="Disordered" evidence="1">
    <location>
        <begin position="22"/>
        <end position="46"/>
    </location>
</feature>
<evidence type="ECO:0000256" key="1">
    <source>
        <dbReference type="SAM" id="MobiDB-lite"/>
    </source>
</evidence>
<feature type="chain" id="PRO_5005283526" evidence="2">
    <location>
        <begin position="24"/>
        <end position="158"/>
    </location>
</feature>
<keyword evidence="4" id="KW-1185">Reference proteome</keyword>
<proteinExistence type="predicted"/>
<feature type="region of interest" description="Disordered" evidence="1">
    <location>
        <begin position="136"/>
        <end position="158"/>
    </location>
</feature>
<feature type="compositionally biased region" description="Basic and acidic residues" evidence="1">
    <location>
        <begin position="26"/>
        <end position="35"/>
    </location>
</feature>
<sequence>MRPALVLALLALAPQFLVVPAQAQPRPKEPPRPAKEAPPAPQPDPTAAALFPCRSPAETCYVGVVKDGKVMVLFTNDPKAETIAGKPLAVAGEGIDLAKTENRTVMLVGAYDPKEGLTRAEVVDVASPLVAFAIKSAIGGGEPDEDTPEPPAPAPRRK</sequence>
<organism evidence="3 4">
    <name type="scientific">Methylobacterium variabile</name>
    <dbReference type="NCBI Taxonomy" id="298794"/>
    <lineage>
        <taxon>Bacteria</taxon>
        <taxon>Pseudomonadati</taxon>
        <taxon>Pseudomonadota</taxon>
        <taxon>Alphaproteobacteria</taxon>
        <taxon>Hyphomicrobiales</taxon>
        <taxon>Methylobacteriaceae</taxon>
        <taxon>Methylobacterium</taxon>
    </lineage>
</organism>
<dbReference type="RefSeq" id="WP_048442599.1">
    <property type="nucleotide sequence ID" value="NZ_LABY01000017.1"/>
</dbReference>
<dbReference type="Proteomes" id="UP000035955">
    <property type="component" value="Unassembled WGS sequence"/>
</dbReference>
<comment type="caution">
    <text evidence="3">The sequence shown here is derived from an EMBL/GenBank/DDBJ whole genome shotgun (WGS) entry which is preliminary data.</text>
</comment>
<reference evidence="3 4" key="1">
    <citation type="submission" date="2015-03" db="EMBL/GenBank/DDBJ databases">
        <title>Genome sequencing of Methylobacterium variabile DSM 16961.</title>
        <authorList>
            <person name="Chaudhry V."/>
            <person name="Patil P.B."/>
        </authorList>
    </citation>
    <scope>NUCLEOTIDE SEQUENCE [LARGE SCALE GENOMIC DNA]</scope>
    <source>
        <strain evidence="3 4">DSM 16961</strain>
    </source>
</reference>
<evidence type="ECO:0000313" key="4">
    <source>
        <dbReference type="Proteomes" id="UP000035955"/>
    </source>
</evidence>
<dbReference type="PATRIC" id="fig|298794.3.peg.2053"/>